<dbReference type="EC" id="4.1.2.48" evidence="4"/>
<feature type="domain" description="Aromatic amino acid beta-eliminating lyase/threonine aldolase" evidence="5">
    <location>
        <begin position="13"/>
        <end position="288"/>
    </location>
</feature>
<dbReference type="Pfam" id="PF01212">
    <property type="entry name" value="Beta_elim_lyase"/>
    <property type="match status" value="1"/>
</dbReference>
<dbReference type="InterPro" id="IPR015424">
    <property type="entry name" value="PyrdxlP-dep_Trfase"/>
</dbReference>
<dbReference type="SUPFAM" id="SSF53383">
    <property type="entry name" value="PLP-dependent transferases"/>
    <property type="match status" value="1"/>
</dbReference>
<keyword evidence="3 4" id="KW-0663">Pyridoxal phosphate</keyword>
<comment type="function">
    <text evidence="4">Catalyzes the cleavage of L-allo-threonine and L-threonine to glycine and acetaldehyde.</text>
</comment>
<dbReference type="InterPro" id="IPR026273">
    <property type="entry name" value="Low_specificity_L-TA_bact"/>
</dbReference>
<gene>
    <name evidence="6" type="ORF">RND15_00655</name>
</gene>
<evidence type="ECO:0000256" key="4">
    <source>
        <dbReference type="PIRNR" id="PIRNR038940"/>
    </source>
</evidence>
<comment type="similarity">
    <text evidence="2 4">Belongs to the threonine aldolase family.</text>
</comment>
<dbReference type="PANTHER" id="PTHR48097">
    <property type="entry name" value="L-THREONINE ALDOLASE-RELATED"/>
    <property type="match status" value="1"/>
</dbReference>
<accession>A0ABU2X6Q5</accession>
<dbReference type="Gene3D" id="3.90.1150.10">
    <property type="entry name" value="Aspartate Aminotransferase, domain 1"/>
    <property type="match status" value="1"/>
</dbReference>
<dbReference type="InterPro" id="IPR015422">
    <property type="entry name" value="PyrdxlP-dep_Trfase_small"/>
</dbReference>
<keyword evidence="7" id="KW-1185">Reference proteome</keyword>
<keyword evidence="4" id="KW-0456">Lyase</keyword>
<protein>
    <recommendedName>
        <fullName evidence="4">L-threonine aldolase</fullName>
        <ecNumber evidence="4">4.1.2.48</ecNumber>
    </recommendedName>
</protein>
<comment type="cofactor">
    <cofactor evidence="1 4">
        <name>pyridoxal 5'-phosphate</name>
        <dbReference type="ChEBI" id="CHEBI:597326"/>
    </cofactor>
</comment>
<proteinExistence type="inferred from homology"/>
<dbReference type="Proteomes" id="UP001180754">
    <property type="component" value="Unassembled WGS sequence"/>
</dbReference>
<evidence type="ECO:0000256" key="2">
    <source>
        <dbReference type="ARBA" id="ARBA00006966"/>
    </source>
</evidence>
<dbReference type="PANTHER" id="PTHR48097:SF5">
    <property type="entry name" value="LOW SPECIFICITY L-THREONINE ALDOLASE"/>
    <property type="match status" value="1"/>
</dbReference>
<name>A0ABU2X6Q5_9ACTN</name>
<dbReference type="PIRSF" id="PIRSF038940">
    <property type="entry name" value="Low_specificity_LTA"/>
    <property type="match status" value="1"/>
</dbReference>
<comment type="caution">
    <text evidence="6">The sequence shown here is derived from an EMBL/GenBank/DDBJ whole genome shotgun (WGS) entry which is preliminary data.</text>
</comment>
<evidence type="ECO:0000313" key="7">
    <source>
        <dbReference type="Proteomes" id="UP001180754"/>
    </source>
</evidence>
<dbReference type="Gene3D" id="3.40.640.10">
    <property type="entry name" value="Type I PLP-dependent aspartate aminotransferase-like (Major domain)"/>
    <property type="match status" value="1"/>
</dbReference>
<evidence type="ECO:0000259" key="5">
    <source>
        <dbReference type="Pfam" id="PF01212"/>
    </source>
</evidence>
<comment type="catalytic activity">
    <reaction evidence="4">
        <text>L-threonine = acetaldehyde + glycine</text>
        <dbReference type="Rhea" id="RHEA:19625"/>
        <dbReference type="ChEBI" id="CHEBI:15343"/>
        <dbReference type="ChEBI" id="CHEBI:57305"/>
        <dbReference type="ChEBI" id="CHEBI:57926"/>
        <dbReference type="EC" id="4.1.2.48"/>
    </reaction>
</comment>
<evidence type="ECO:0000256" key="1">
    <source>
        <dbReference type="ARBA" id="ARBA00001933"/>
    </source>
</evidence>
<sequence length="352" mass="37563">MSTTAVTPSGRAFISDNMAGASPEIVRAVAAAAAGNAPPYGNDPFTDSARRKLSEIFERDVDIFPVSTGTAANCLALAALTPPWGSVLCHPDSHINNDECGAPEFFTDGAKLVTVPGDESKIDPDALGPAVRRRAGDVHSVQPSVLSISQATESGSVYTLDEIRRLGVIAKDAGLRVHMDGARFANALDHLDATPAEMTWKAGIDVLSFGATKNGAMTADAIVSFDPALATELAFRAKRAGQLASKMRFHAAQLDAYLTDDLWLGNARQANTMAARLGDGLKAIPGTELLGSPQANLLFCRLPRHTTEQLLAEGYTFYHDRWAPGIVRFVTSFTHTPDDIDQLLDAVRRHTP</sequence>
<evidence type="ECO:0000256" key="3">
    <source>
        <dbReference type="ARBA" id="ARBA00022898"/>
    </source>
</evidence>
<dbReference type="EMBL" id="JAVRFD010000001">
    <property type="protein sequence ID" value="MDT0541230.1"/>
    <property type="molecule type" value="Genomic_DNA"/>
</dbReference>
<reference evidence="6" key="1">
    <citation type="submission" date="2024-05" db="EMBL/GenBank/DDBJ databases">
        <title>30 novel species of actinomycetes from the DSMZ collection.</title>
        <authorList>
            <person name="Nouioui I."/>
        </authorList>
    </citation>
    <scope>NUCLEOTIDE SEQUENCE</scope>
    <source>
        <strain evidence="6">DSM 41529</strain>
    </source>
</reference>
<evidence type="ECO:0000313" key="6">
    <source>
        <dbReference type="EMBL" id="MDT0541230.1"/>
    </source>
</evidence>
<dbReference type="InterPro" id="IPR015421">
    <property type="entry name" value="PyrdxlP-dep_Trfase_major"/>
</dbReference>
<comment type="catalytic activity">
    <reaction evidence="4">
        <text>L-allo-threonine = acetaldehyde + glycine</text>
        <dbReference type="Rhea" id="RHEA:26209"/>
        <dbReference type="ChEBI" id="CHEBI:15343"/>
        <dbReference type="ChEBI" id="CHEBI:57305"/>
        <dbReference type="ChEBI" id="CHEBI:58585"/>
        <dbReference type="EC" id="4.1.2.48"/>
    </reaction>
</comment>
<dbReference type="RefSeq" id="WP_311721491.1">
    <property type="nucleotide sequence ID" value="NZ_JAVRFD010000001.1"/>
</dbReference>
<dbReference type="InterPro" id="IPR001597">
    <property type="entry name" value="ArAA_b-elim_lyase/Thr_aldolase"/>
</dbReference>
<organism evidence="6 7">
    <name type="scientific">Streptomyces lonegramiae</name>
    <dbReference type="NCBI Taxonomy" id="3075524"/>
    <lineage>
        <taxon>Bacteria</taxon>
        <taxon>Bacillati</taxon>
        <taxon>Actinomycetota</taxon>
        <taxon>Actinomycetes</taxon>
        <taxon>Kitasatosporales</taxon>
        <taxon>Streptomycetaceae</taxon>
        <taxon>Streptomyces</taxon>
    </lineage>
</organism>